<dbReference type="PANTHER" id="PTHR24305">
    <property type="entry name" value="CYTOCHROME P450"/>
    <property type="match status" value="1"/>
</dbReference>
<proteinExistence type="inferred from homology"/>
<evidence type="ECO:0000256" key="2">
    <source>
        <dbReference type="ARBA" id="ARBA00010617"/>
    </source>
</evidence>
<evidence type="ECO:0000313" key="5">
    <source>
        <dbReference type="EMBL" id="MBH8575967.1"/>
    </source>
</evidence>
<dbReference type="InterPro" id="IPR001128">
    <property type="entry name" value="Cyt_P450"/>
</dbReference>
<gene>
    <name evidence="5" type="ORF">I8752_23800</name>
</gene>
<dbReference type="Pfam" id="PF00067">
    <property type="entry name" value="p450"/>
    <property type="match status" value="1"/>
</dbReference>
<keyword evidence="3 4" id="KW-0479">Metal-binding</keyword>
<evidence type="ECO:0000256" key="4">
    <source>
        <dbReference type="RuleBase" id="RU000461"/>
    </source>
</evidence>
<evidence type="ECO:0000256" key="3">
    <source>
        <dbReference type="PIRSR" id="PIRSR602401-1"/>
    </source>
</evidence>
<dbReference type="InterPro" id="IPR002401">
    <property type="entry name" value="Cyt_P450_E_grp-I"/>
</dbReference>
<protein>
    <submittedName>
        <fullName evidence="5">Cytochrome P450</fullName>
    </submittedName>
</protein>
<sequence length="464" mass="53071">MQLPNPLKTPSWLQKLQWVTDPVSFMERAARQYPDIFTAELVGFGNTVVFVNHPLAIQQIFNNDRKTFAAPGEFNKTLEPLLGNSSILMLDGDNHKRRRQLLMPSLHGDRMRFYGQLIYDLTKKILNQVPINKTFLARNITQEISLQVIIQVVFGLQQGERYQQIQRLIPAMMSELFASPLNSSFLLLPFLQKNLGALTPWGRFLRQRQQIAQLLYAEIAERRQQDDADRTDILSLLMLARDEAGESMTDRELQDELMSVIVAGHETTATAIAWGLYWIHRQPEVYEKLLQELDTLGDSPDPMNIFRLPYLSAICNEILRINPVAIFSLPRVVQEPVKLLGHALEPGTVLLNCIYLTHQREDLYPQAKQFKPERFLERQFSPYEFMPFGGGVRVCIGQALALFEMKLVLATILLNYKLSLADLRQERTQRKGVVLGPAKGVKMLIKERYVHPKSPMTIATTSAS</sequence>
<comment type="cofactor">
    <cofactor evidence="1 3">
        <name>heme</name>
        <dbReference type="ChEBI" id="CHEBI:30413"/>
    </cofactor>
</comment>
<comment type="similarity">
    <text evidence="2 4">Belongs to the cytochrome P450 family.</text>
</comment>
<reference evidence="5 6" key="1">
    <citation type="journal article" date="2021" name="Int. J. Syst. Evol. Microbiol.">
        <title>Amazonocrinis nigriterrae gen. nov., sp. nov., Atlanticothrix silvestris gen. nov., sp. nov. and Dendronalium phyllosphericum gen. nov., sp. nov., nostocacean cyanobacteria from Brazilian environments.</title>
        <authorList>
            <person name="Alvarenga D.O."/>
            <person name="Andreote A.P.D."/>
            <person name="Branco L.H.Z."/>
            <person name="Delbaje E."/>
            <person name="Cruz R.B."/>
            <person name="Varani A.M."/>
            <person name="Fiore M.F."/>
        </authorList>
    </citation>
    <scope>NUCLEOTIDE SEQUENCE [LARGE SCALE GENOMIC DNA]</scope>
    <source>
        <strain evidence="5 6">CENA369</strain>
    </source>
</reference>
<dbReference type="PROSITE" id="PS00086">
    <property type="entry name" value="CYTOCHROME_P450"/>
    <property type="match status" value="1"/>
</dbReference>
<dbReference type="PRINTS" id="PR00385">
    <property type="entry name" value="P450"/>
</dbReference>
<accession>A0A8J7ID26</accession>
<dbReference type="GO" id="GO:0016705">
    <property type="term" value="F:oxidoreductase activity, acting on paired donors, with incorporation or reduction of molecular oxygen"/>
    <property type="evidence" value="ECO:0007669"/>
    <property type="project" value="InterPro"/>
</dbReference>
<dbReference type="SUPFAM" id="SSF48264">
    <property type="entry name" value="Cytochrome P450"/>
    <property type="match status" value="1"/>
</dbReference>
<dbReference type="PANTHER" id="PTHR24305:SF166">
    <property type="entry name" value="CYTOCHROME P450 12A4, MITOCHONDRIAL-RELATED"/>
    <property type="match status" value="1"/>
</dbReference>
<evidence type="ECO:0000313" key="6">
    <source>
        <dbReference type="Proteomes" id="UP000662314"/>
    </source>
</evidence>
<dbReference type="InterPro" id="IPR050121">
    <property type="entry name" value="Cytochrome_P450_monoxygenase"/>
</dbReference>
<dbReference type="EMBL" id="JAECZA010000215">
    <property type="protein sequence ID" value="MBH8575967.1"/>
    <property type="molecule type" value="Genomic_DNA"/>
</dbReference>
<dbReference type="Proteomes" id="UP000662314">
    <property type="component" value="Unassembled WGS sequence"/>
</dbReference>
<keyword evidence="6" id="KW-1185">Reference proteome</keyword>
<dbReference type="PRINTS" id="PR00463">
    <property type="entry name" value="EP450I"/>
</dbReference>
<dbReference type="RefSeq" id="WP_214434720.1">
    <property type="nucleotide sequence ID" value="NZ_CAWPUQ010000140.1"/>
</dbReference>
<keyword evidence="3 4" id="KW-0349">Heme</keyword>
<keyword evidence="4" id="KW-0560">Oxidoreductase</keyword>
<dbReference type="GO" id="GO:0005506">
    <property type="term" value="F:iron ion binding"/>
    <property type="evidence" value="ECO:0007669"/>
    <property type="project" value="InterPro"/>
</dbReference>
<dbReference type="InterPro" id="IPR017972">
    <property type="entry name" value="Cyt_P450_CS"/>
</dbReference>
<dbReference type="GO" id="GO:0020037">
    <property type="term" value="F:heme binding"/>
    <property type="evidence" value="ECO:0007669"/>
    <property type="project" value="InterPro"/>
</dbReference>
<evidence type="ECO:0000256" key="1">
    <source>
        <dbReference type="ARBA" id="ARBA00001971"/>
    </source>
</evidence>
<dbReference type="InterPro" id="IPR036396">
    <property type="entry name" value="Cyt_P450_sf"/>
</dbReference>
<keyword evidence="3 4" id="KW-0408">Iron</keyword>
<dbReference type="GO" id="GO:0004497">
    <property type="term" value="F:monooxygenase activity"/>
    <property type="evidence" value="ECO:0007669"/>
    <property type="project" value="UniProtKB-KW"/>
</dbReference>
<keyword evidence="4" id="KW-0503">Monooxygenase</keyword>
<dbReference type="CDD" id="cd11053">
    <property type="entry name" value="CYP110-like"/>
    <property type="match status" value="1"/>
</dbReference>
<name>A0A8J7ID26_9NOST</name>
<feature type="binding site" description="axial binding residue" evidence="3">
    <location>
        <position position="395"/>
    </location>
    <ligand>
        <name>heme</name>
        <dbReference type="ChEBI" id="CHEBI:30413"/>
    </ligand>
    <ligandPart>
        <name>Fe</name>
        <dbReference type="ChEBI" id="CHEBI:18248"/>
    </ligandPart>
</feature>
<organism evidence="5 6">
    <name type="scientific">Dendronalium phyllosphericum CENA369</name>
    <dbReference type="NCBI Taxonomy" id="1725256"/>
    <lineage>
        <taxon>Bacteria</taxon>
        <taxon>Bacillati</taxon>
        <taxon>Cyanobacteriota</taxon>
        <taxon>Cyanophyceae</taxon>
        <taxon>Nostocales</taxon>
        <taxon>Nostocaceae</taxon>
        <taxon>Dendronalium</taxon>
        <taxon>Dendronalium phyllosphericum</taxon>
    </lineage>
</organism>
<comment type="caution">
    <text evidence="5">The sequence shown here is derived from an EMBL/GenBank/DDBJ whole genome shotgun (WGS) entry which is preliminary data.</text>
</comment>
<dbReference type="AlphaFoldDB" id="A0A8J7ID26"/>
<dbReference type="Gene3D" id="1.10.630.10">
    <property type="entry name" value="Cytochrome P450"/>
    <property type="match status" value="1"/>
</dbReference>